<evidence type="ECO:0000313" key="1">
    <source>
        <dbReference type="EMBL" id="KAK6974527.1"/>
    </source>
</evidence>
<sequence length="151" mass="16702">MLSGESTSTVAQLASEIRILQSSERDIPSEVTQEPTDPCDPIASLPLEISSEIFTHCVPHPNERRGTLSEPLLFLGVCTRWKDIALSTGKLWSNVHIHVPSQLSREYTTFLEEWLARAGTNLLYLSLSGSPYPAPAILRLVAGHAHHLHEL</sequence>
<keyword evidence="2" id="KW-1185">Reference proteome</keyword>
<name>A0AAV9Z8I4_9AGAR</name>
<evidence type="ECO:0000313" key="2">
    <source>
        <dbReference type="Proteomes" id="UP001362999"/>
    </source>
</evidence>
<protein>
    <recommendedName>
        <fullName evidence="3">F-box domain-containing protein</fullName>
    </recommendedName>
</protein>
<accession>A0AAV9Z8I4</accession>
<dbReference type="AlphaFoldDB" id="A0AAV9Z8I4"/>
<gene>
    <name evidence="1" type="ORF">R3P38DRAFT_2584139</name>
</gene>
<proteinExistence type="predicted"/>
<dbReference type="InterPro" id="IPR036047">
    <property type="entry name" value="F-box-like_dom_sf"/>
</dbReference>
<dbReference type="SUPFAM" id="SSF81383">
    <property type="entry name" value="F-box domain"/>
    <property type="match status" value="1"/>
</dbReference>
<evidence type="ECO:0008006" key="3">
    <source>
        <dbReference type="Google" id="ProtNLM"/>
    </source>
</evidence>
<feature type="non-terminal residue" evidence="1">
    <location>
        <position position="151"/>
    </location>
</feature>
<organism evidence="1 2">
    <name type="scientific">Favolaschia claudopus</name>
    <dbReference type="NCBI Taxonomy" id="2862362"/>
    <lineage>
        <taxon>Eukaryota</taxon>
        <taxon>Fungi</taxon>
        <taxon>Dikarya</taxon>
        <taxon>Basidiomycota</taxon>
        <taxon>Agaricomycotina</taxon>
        <taxon>Agaricomycetes</taxon>
        <taxon>Agaricomycetidae</taxon>
        <taxon>Agaricales</taxon>
        <taxon>Marasmiineae</taxon>
        <taxon>Mycenaceae</taxon>
        <taxon>Favolaschia</taxon>
    </lineage>
</organism>
<dbReference type="EMBL" id="JAWWNJ010000183">
    <property type="protein sequence ID" value="KAK6974527.1"/>
    <property type="molecule type" value="Genomic_DNA"/>
</dbReference>
<comment type="caution">
    <text evidence="1">The sequence shown here is derived from an EMBL/GenBank/DDBJ whole genome shotgun (WGS) entry which is preliminary data.</text>
</comment>
<reference evidence="1 2" key="1">
    <citation type="journal article" date="2024" name="J Genomics">
        <title>Draft genome sequencing and assembly of Favolaschia claudopus CIRM-BRFM 2984 isolated from oak limbs.</title>
        <authorList>
            <person name="Navarro D."/>
            <person name="Drula E."/>
            <person name="Chaduli D."/>
            <person name="Cazenave R."/>
            <person name="Ahrendt S."/>
            <person name="Wang J."/>
            <person name="Lipzen A."/>
            <person name="Daum C."/>
            <person name="Barry K."/>
            <person name="Grigoriev I.V."/>
            <person name="Favel A."/>
            <person name="Rosso M.N."/>
            <person name="Martin F."/>
        </authorList>
    </citation>
    <scope>NUCLEOTIDE SEQUENCE [LARGE SCALE GENOMIC DNA]</scope>
    <source>
        <strain evidence="1 2">CIRM-BRFM 2984</strain>
    </source>
</reference>
<dbReference type="Proteomes" id="UP001362999">
    <property type="component" value="Unassembled WGS sequence"/>
</dbReference>